<dbReference type="OrthoDB" id="3678706at2"/>
<reference evidence="1 2" key="1">
    <citation type="submission" date="2018-10" db="EMBL/GenBank/DDBJ databases">
        <title>Isolation, diversity and antifungal activity of actinobacteria from wheat.</title>
        <authorList>
            <person name="Han C."/>
        </authorList>
    </citation>
    <scope>NUCLEOTIDE SEQUENCE [LARGE SCALE GENOMIC DNA]</scope>
    <source>
        <strain evidence="1 2">NEAU-YY56</strain>
    </source>
</reference>
<evidence type="ECO:0000313" key="2">
    <source>
        <dbReference type="Proteomes" id="UP000269289"/>
    </source>
</evidence>
<name>A0A3M2JT61_9CELL</name>
<organism evidence="1 2">
    <name type="scientific">Cellulomonas triticagri</name>
    <dbReference type="NCBI Taxonomy" id="2483352"/>
    <lineage>
        <taxon>Bacteria</taxon>
        <taxon>Bacillati</taxon>
        <taxon>Actinomycetota</taxon>
        <taxon>Actinomycetes</taxon>
        <taxon>Micrococcales</taxon>
        <taxon>Cellulomonadaceae</taxon>
        <taxon>Cellulomonas</taxon>
    </lineage>
</organism>
<proteinExistence type="predicted"/>
<comment type="caution">
    <text evidence="1">The sequence shown here is derived from an EMBL/GenBank/DDBJ whole genome shotgun (WGS) entry which is preliminary data.</text>
</comment>
<keyword evidence="2" id="KW-1185">Reference proteome</keyword>
<dbReference type="Proteomes" id="UP000269289">
    <property type="component" value="Unassembled WGS sequence"/>
</dbReference>
<accession>A0A3M2JT61</accession>
<gene>
    <name evidence="1" type="ORF">EBM89_04565</name>
</gene>
<dbReference type="AlphaFoldDB" id="A0A3M2JT61"/>
<dbReference type="EMBL" id="RFFI01000016">
    <property type="protein sequence ID" value="RMI13418.1"/>
    <property type="molecule type" value="Genomic_DNA"/>
</dbReference>
<sequence>MGPLVDATTRLWVRATGRTVDLDHDRWLRGPVGDVAHVGDDWLDAEADRLGAQVAAPAVGHGASVRGLLATMADLDGPGFVAATLAPPVRRFYERTSAWRLDAWVGWAPWAWPFGWAVSALFARRLDQLALPLRSLDLAHGMSSTVTPLDRDGQQVGALWLRRLRRTGRIVFSGLYGVVAVPGAEAPVVRVAFPLPRGRLVVLLRPRAGADGSLVLTSGAGRWGDPGAYLVVDHPGVRRVRARRIPVHEEFRVFVDPEGVLRTDHRLDLGPLPVLRLHYRLTEAVEAASGSRDRDV</sequence>
<protein>
    <submittedName>
        <fullName evidence="1">Uncharacterized protein</fullName>
    </submittedName>
</protein>
<evidence type="ECO:0000313" key="1">
    <source>
        <dbReference type="EMBL" id="RMI13418.1"/>
    </source>
</evidence>